<gene>
    <name evidence="2" type="ORF">RchiOBHm_Chr2g0111481</name>
</gene>
<keyword evidence="1" id="KW-0472">Membrane</keyword>
<evidence type="ECO:0000313" key="3">
    <source>
        <dbReference type="Proteomes" id="UP000238479"/>
    </source>
</evidence>
<comment type="caution">
    <text evidence="2">The sequence shown here is derived from an EMBL/GenBank/DDBJ whole genome shotgun (WGS) entry which is preliminary data.</text>
</comment>
<dbReference type="Proteomes" id="UP000238479">
    <property type="component" value="Chromosome 2"/>
</dbReference>
<protein>
    <submittedName>
        <fullName evidence="2">Uncharacterized protein</fullName>
    </submittedName>
</protein>
<name>A0A2P6RQ14_ROSCH</name>
<dbReference type="Gramene" id="PRQ48507">
    <property type="protein sequence ID" value="PRQ48507"/>
    <property type="gene ID" value="RchiOBHm_Chr2g0111481"/>
</dbReference>
<keyword evidence="1" id="KW-0812">Transmembrane</keyword>
<dbReference type="OMA" id="AIFINAE"/>
<feature type="transmembrane region" description="Helical" evidence="1">
    <location>
        <begin position="50"/>
        <end position="73"/>
    </location>
</feature>
<proteinExistence type="predicted"/>
<keyword evidence="3" id="KW-1185">Reference proteome</keyword>
<organism evidence="2 3">
    <name type="scientific">Rosa chinensis</name>
    <name type="common">China rose</name>
    <dbReference type="NCBI Taxonomy" id="74649"/>
    <lineage>
        <taxon>Eukaryota</taxon>
        <taxon>Viridiplantae</taxon>
        <taxon>Streptophyta</taxon>
        <taxon>Embryophyta</taxon>
        <taxon>Tracheophyta</taxon>
        <taxon>Spermatophyta</taxon>
        <taxon>Magnoliopsida</taxon>
        <taxon>eudicotyledons</taxon>
        <taxon>Gunneridae</taxon>
        <taxon>Pentapetalae</taxon>
        <taxon>rosids</taxon>
        <taxon>fabids</taxon>
        <taxon>Rosales</taxon>
        <taxon>Rosaceae</taxon>
        <taxon>Rosoideae</taxon>
        <taxon>Rosoideae incertae sedis</taxon>
        <taxon>Rosa</taxon>
    </lineage>
</organism>
<keyword evidence="1" id="KW-1133">Transmembrane helix</keyword>
<dbReference type="PANTHER" id="PTHR31325">
    <property type="entry name" value="OS01G0798800 PROTEIN-RELATED"/>
    <property type="match status" value="1"/>
</dbReference>
<dbReference type="EMBL" id="PDCK01000040">
    <property type="protein sequence ID" value="PRQ48507.1"/>
    <property type="molecule type" value="Genomic_DNA"/>
</dbReference>
<evidence type="ECO:0000313" key="2">
    <source>
        <dbReference type="EMBL" id="PRQ48507.1"/>
    </source>
</evidence>
<reference evidence="2 3" key="1">
    <citation type="journal article" date="2018" name="Nat. Genet.">
        <title>The Rosa genome provides new insights in the design of modern roses.</title>
        <authorList>
            <person name="Bendahmane M."/>
        </authorList>
    </citation>
    <scope>NUCLEOTIDE SEQUENCE [LARGE SCALE GENOMIC DNA]</scope>
    <source>
        <strain evidence="3">cv. Old Blush</strain>
    </source>
</reference>
<accession>A0A2P6RQ14</accession>
<evidence type="ECO:0000256" key="1">
    <source>
        <dbReference type="SAM" id="Phobius"/>
    </source>
</evidence>
<sequence length="85" mass="9540">MGSSAVPISDTVKKIWDKWNLRGFILLSLSLQTFLILCAPMRKRTSSKWVIVPIWLAYLLADWAANFAIGLIASSQTDTTGRRDN</sequence>
<feature type="transmembrane region" description="Helical" evidence="1">
    <location>
        <begin position="19"/>
        <end position="38"/>
    </location>
</feature>
<dbReference type="AlphaFoldDB" id="A0A2P6RQ14"/>
<dbReference type="STRING" id="74649.A0A2P6RQ14"/>